<dbReference type="Gene3D" id="3.90.1010.10">
    <property type="match status" value="1"/>
</dbReference>
<accession>A0A4R2NTR1</accession>
<dbReference type="Proteomes" id="UP000295733">
    <property type="component" value="Unassembled WGS sequence"/>
</dbReference>
<reference evidence="3 4" key="1">
    <citation type="submission" date="2019-03" db="EMBL/GenBank/DDBJ databases">
        <title>Genomic Encyclopedia of Type Strains, Phase IV (KMG-IV): sequencing the most valuable type-strain genomes for metagenomic binning, comparative biology and taxonomic classification.</title>
        <authorList>
            <person name="Goeker M."/>
        </authorList>
    </citation>
    <scope>NUCLEOTIDE SEQUENCE [LARGE SCALE GENOMIC DNA]</scope>
    <source>
        <strain evidence="3 4">DSM 2781</strain>
    </source>
</reference>
<evidence type="ECO:0000259" key="2">
    <source>
        <dbReference type="Pfam" id="PF02657"/>
    </source>
</evidence>
<comment type="caution">
    <text evidence="3">The sequence shown here is derived from an EMBL/GenBank/DDBJ whole genome shotgun (WGS) entry which is preliminary data.</text>
</comment>
<dbReference type="Pfam" id="PF02657">
    <property type="entry name" value="SufE"/>
    <property type="match status" value="1"/>
</dbReference>
<dbReference type="InterPro" id="IPR003808">
    <property type="entry name" value="Fe-S_metab-assoc_dom"/>
</dbReference>
<dbReference type="EMBL" id="SLXL01000003">
    <property type="protein sequence ID" value="TCP25257.1"/>
    <property type="molecule type" value="Genomic_DNA"/>
</dbReference>
<dbReference type="AlphaFoldDB" id="A0A4R2NTR1"/>
<dbReference type="RefSeq" id="WP_132600976.1">
    <property type="nucleotide sequence ID" value="NZ_NRRP01000006.1"/>
</dbReference>
<comment type="similarity">
    <text evidence="1">Belongs to the SufE family.</text>
</comment>
<proteinExistence type="inferred from homology"/>
<dbReference type="SUPFAM" id="SSF82649">
    <property type="entry name" value="SufE/NifU"/>
    <property type="match status" value="1"/>
</dbReference>
<evidence type="ECO:0000256" key="1">
    <source>
        <dbReference type="ARBA" id="ARBA00010282"/>
    </source>
</evidence>
<dbReference type="PANTHER" id="PTHR43597">
    <property type="entry name" value="SULFUR ACCEPTOR PROTEIN CSDE"/>
    <property type="match status" value="1"/>
</dbReference>
<feature type="domain" description="Fe-S metabolism associated" evidence="2">
    <location>
        <begin position="10"/>
        <end position="135"/>
    </location>
</feature>
<gene>
    <name evidence="3" type="ORF">EV656_1036</name>
</gene>
<evidence type="ECO:0000313" key="3">
    <source>
        <dbReference type="EMBL" id="TCP25257.1"/>
    </source>
</evidence>
<name>A0A4R2NTR1_RHOAD</name>
<organism evidence="3 4">
    <name type="scientific">Rhodovulum adriaticum</name>
    <name type="common">Rhodopseudomonas adriatica</name>
    <dbReference type="NCBI Taxonomy" id="35804"/>
    <lineage>
        <taxon>Bacteria</taxon>
        <taxon>Pseudomonadati</taxon>
        <taxon>Pseudomonadota</taxon>
        <taxon>Alphaproteobacteria</taxon>
        <taxon>Rhodobacterales</taxon>
        <taxon>Paracoccaceae</taxon>
        <taxon>Rhodovulum</taxon>
    </lineage>
</organism>
<dbReference type="OrthoDB" id="9799320at2"/>
<protein>
    <submittedName>
        <fullName evidence="3">Cysteine desulfuration protein SufE</fullName>
    </submittedName>
</protein>
<evidence type="ECO:0000313" key="4">
    <source>
        <dbReference type="Proteomes" id="UP000295733"/>
    </source>
</evidence>
<keyword evidence="4" id="KW-1185">Reference proteome</keyword>
<sequence>MASAAFEEIVETFEFLEDWEDRYRHVIEMGRTMEPLEEAFKVPATKVDGCASQVWLMADIDGAGPQAVYRFKGDSDAMIVRGLIAVLRALYDSLPVAEVLKVDAGGELARLGLNDHLSSQRSNGLRAMVERIREQAAGAAAGI</sequence>
<dbReference type="PANTHER" id="PTHR43597:SF5">
    <property type="entry name" value="SUFE-LIKE PROTEIN 2, CHLOROPLASTIC"/>
    <property type="match status" value="1"/>
</dbReference>